<keyword evidence="4" id="KW-1185">Reference proteome</keyword>
<proteinExistence type="predicted"/>
<feature type="transmembrane region" description="Helical" evidence="2">
    <location>
        <begin position="33"/>
        <end position="53"/>
    </location>
</feature>
<evidence type="ECO:0000256" key="2">
    <source>
        <dbReference type="SAM" id="Phobius"/>
    </source>
</evidence>
<evidence type="ECO:0000313" key="3">
    <source>
        <dbReference type="EMBL" id="NKY88132.1"/>
    </source>
</evidence>
<dbReference type="EMBL" id="JAAXPE010000026">
    <property type="protein sequence ID" value="NKY88132.1"/>
    <property type="molecule type" value="Genomic_DNA"/>
</dbReference>
<organism evidence="3 4">
    <name type="scientific">Nocardia veterana</name>
    <dbReference type="NCBI Taxonomy" id="132249"/>
    <lineage>
        <taxon>Bacteria</taxon>
        <taxon>Bacillati</taxon>
        <taxon>Actinomycetota</taxon>
        <taxon>Actinomycetes</taxon>
        <taxon>Mycobacteriales</taxon>
        <taxon>Nocardiaceae</taxon>
        <taxon>Nocardia</taxon>
    </lineage>
</organism>
<name>A0A7X6RJD0_9NOCA</name>
<dbReference type="AlphaFoldDB" id="A0A7X6RJD0"/>
<reference evidence="3 4" key="1">
    <citation type="submission" date="2020-04" db="EMBL/GenBank/DDBJ databases">
        <title>MicrobeNet Type strains.</title>
        <authorList>
            <person name="Nicholson A.C."/>
        </authorList>
    </citation>
    <scope>NUCLEOTIDE SEQUENCE [LARGE SCALE GENOMIC DNA]</scope>
    <source>
        <strain evidence="3 4">DSM 44445</strain>
    </source>
</reference>
<protein>
    <submittedName>
        <fullName evidence="3">Uncharacterized protein</fullName>
    </submittedName>
</protein>
<evidence type="ECO:0000256" key="1">
    <source>
        <dbReference type="SAM" id="MobiDB-lite"/>
    </source>
</evidence>
<evidence type="ECO:0000313" key="4">
    <source>
        <dbReference type="Proteomes" id="UP000523447"/>
    </source>
</evidence>
<keyword evidence="2" id="KW-0472">Membrane</keyword>
<dbReference type="Proteomes" id="UP000523447">
    <property type="component" value="Unassembled WGS sequence"/>
</dbReference>
<comment type="caution">
    <text evidence="3">The sequence shown here is derived from an EMBL/GenBank/DDBJ whole genome shotgun (WGS) entry which is preliminary data.</text>
</comment>
<feature type="region of interest" description="Disordered" evidence="1">
    <location>
        <begin position="1"/>
        <end position="28"/>
    </location>
</feature>
<gene>
    <name evidence="3" type="ORF">HGA07_21220</name>
</gene>
<keyword evidence="2" id="KW-1133">Transmembrane helix</keyword>
<keyword evidence="2" id="KW-0812">Transmembrane</keyword>
<sequence length="54" mass="5844">MSERFDDHSLPADPARDDVSPSDTPVTNRKSPILLLVTIVLLVAVIIVVFVTLG</sequence>
<dbReference type="RefSeq" id="WP_157171700.1">
    <property type="nucleotide sequence ID" value="NZ_CAWPHS010000019.1"/>
</dbReference>
<accession>A0A7X6RJD0</accession>
<feature type="compositionally biased region" description="Basic and acidic residues" evidence="1">
    <location>
        <begin position="1"/>
        <end position="19"/>
    </location>
</feature>